<protein>
    <recommendedName>
        <fullName evidence="6">Zn(2)-C6 fungal-type domain-containing protein</fullName>
    </recommendedName>
</protein>
<reference evidence="7" key="1">
    <citation type="journal article" date="2020" name="Stud. Mycol.">
        <title>101 Dothideomycetes genomes: a test case for predicting lifestyles and emergence of pathogens.</title>
        <authorList>
            <person name="Haridas S."/>
            <person name="Albert R."/>
            <person name="Binder M."/>
            <person name="Bloem J."/>
            <person name="Labutti K."/>
            <person name="Salamov A."/>
            <person name="Andreopoulos B."/>
            <person name="Baker S."/>
            <person name="Barry K."/>
            <person name="Bills G."/>
            <person name="Bluhm B."/>
            <person name="Cannon C."/>
            <person name="Castanera R."/>
            <person name="Culley D."/>
            <person name="Daum C."/>
            <person name="Ezra D."/>
            <person name="Gonzalez J."/>
            <person name="Henrissat B."/>
            <person name="Kuo A."/>
            <person name="Liang C."/>
            <person name="Lipzen A."/>
            <person name="Lutzoni F."/>
            <person name="Magnuson J."/>
            <person name="Mondo S."/>
            <person name="Nolan M."/>
            <person name="Ohm R."/>
            <person name="Pangilinan J."/>
            <person name="Park H.-J."/>
            <person name="Ramirez L."/>
            <person name="Alfaro M."/>
            <person name="Sun H."/>
            <person name="Tritt A."/>
            <person name="Yoshinaga Y."/>
            <person name="Zwiers L.-H."/>
            <person name="Turgeon B."/>
            <person name="Goodwin S."/>
            <person name="Spatafora J."/>
            <person name="Crous P."/>
            <person name="Grigoriev I."/>
        </authorList>
    </citation>
    <scope>NUCLEOTIDE SEQUENCE</scope>
    <source>
        <strain evidence="7">CBS 269.34</strain>
    </source>
</reference>
<evidence type="ECO:0000256" key="4">
    <source>
        <dbReference type="ARBA" id="ARBA00023163"/>
    </source>
</evidence>
<dbReference type="InterPro" id="IPR007219">
    <property type="entry name" value="XnlR_reg_dom"/>
</dbReference>
<dbReference type="OrthoDB" id="5370478at2759"/>
<comment type="subcellular location">
    <subcellularLocation>
        <location evidence="1">Nucleus</location>
    </subcellularLocation>
</comment>
<dbReference type="EMBL" id="MU004191">
    <property type="protein sequence ID" value="KAF2493747.1"/>
    <property type="molecule type" value="Genomic_DNA"/>
</dbReference>
<keyword evidence="4" id="KW-0804">Transcription</keyword>
<name>A0A6A6QS85_9PEZI</name>
<dbReference type="GO" id="GO:0003677">
    <property type="term" value="F:DNA binding"/>
    <property type="evidence" value="ECO:0007669"/>
    <property type="project" value="InterPro"/>
</dbReference>
<evidence type="ECO:0000256" key="1">
    <source>
        <dbReference type="ARBA" id="ARBA00004123"/>
    </source>
</evidence>
<dbReference type="SMART" id="SM00066">
    <property type="entry name" value="GAL4"/>
    <property type="match status" value="1"/>
</dbReference>
<evidence type="ECO:0000313" key="7">
    <source>
        <dbReference type="EMBL" id="KAF2493747.1"/>
    </source>
</evidence>
<dbReference type="PANTHER" id="PTHR47338">
    <property type="entry name" value="ZN(II)2CYS6 TRANSCRIPTION FACTOR (EUROFUNG)-RELATED"/>
    <property type="match status" value="1"/>
</dbReference>
<dbReference type="CDD" id="cd12148">
    <property type="entry name" value="fungal_TF_MHR"/>
    <property type="match status" value="1"/>
</dbReference>
<dbReference type="GO" id="GO:0005634">
    <property type="term" value="C:nucleus"/>
    <property type="evidence" value="ECO:0007669"/>
    <property type="project" value="UniProtKB-SubCell"/>
</dbReference>
<dbReference type="SUPFAM" id="SSF57701">
    <property type="entry name" value="Zn2/Cys6 DNA-binding domain"/>
    <property type="match status" value="1"/>
</dbReference>
<keyword evidence="3" id="KW-0805">Transcription regulation</keyword>
<dbReference type="Gene3D" id="4.10.240.10">
    <property type="entry name" value="Zn(2)-C6 fungal-type DNA-binding domain"/>
    <property type="match status" value="1"/>
</dbReference>
<gene>
    <name evidence="7" type="ORF">BU16DRAFT_550743</name>
</gene>
<feature type="domain" description="Zn(2)-C6 fungal-type" evidence="6">
    <location>
        <begin position="7"/>
        <end position="42"/>
    </location>
</feature>
<dbReference type="AlphaFoldDB" id="A0A6A6QS85"/>
<dbReference type="PANTHER" id="PTHR47338:SF19">
    <property type="entry name" value="ZN(II)2CYS6 TRANSCRIPTION FACTOR (EUROFUNG)"/>
    <property type="match status" value="1"/>
</dbReference>
<evidence type="ECO:0000256" key="3">
    <source>
        <dbReference type="ARBA" id="ARBA00023015"/>
    </source>
</evidence>
<dbReference type="InterPro" id="IPR001138">
    <property type="entry name" value="Zn2Cys6_DnaBD"/>
</dbReference>
<accession>A0A6A6QS85</accession>
<proteinExistence type="predicted"/>
<organism evidence="7 8">
    <name type="scientific">Lophium mytilinum</name>
    <dbReference type="NCBI Taxonomy" id="390894"/>
    <lineage>
        <taxon>Eukaryota</taxon>
        <taxon>Fungi</taxon>
        <taxon>Dikarya</taxon>
        <taxon>Ascomycota</taxon>
        <taxon>Pezizomycotina</taxon>
        <taxon>Dothideomycetes</taxon>
        <taxon>Pleosporomycetidae</taxon>
        <taxon>Mytilinidiales</taxon>
        <taxon>Mytilinidiaceae</taxon>
        <taxon>Lophium</taxon>
    </lineage>
</organism>
<evidence type="ECO:0000259" key="6">
    <source>
        <dbReference type="PROSITE" id="PS50048"/>
    </source>
</evidence>
<dbReference type="CDD" id="cd00067">
    <property type="entry name" value="GAL4"/>
    <property type="match status" value="1"/>
</dbReference>
<keyword evidence="5" id="KW-0539">Nucleus</keyword>
<evidence type="ECO:0000256" key="5">
    <source>
        <dbReference type="ARBA" id="ARBA00023242"/>
    </source>
</evidence>
<dbReference type="SMART" id="SM00906">
    <property type="entry name" value="Fungal_trans"/>
    <property type="match status" value="1"/>
</dbReference>
<dbReference type="InterPro" id="IPR036864">
    <property type="entry name" value="Zn2-C6_fun-type_DNA-bd_sf"/>
</dbReference>
<dbReference type="GO" id="GO:0000981">
    <property type="term" value="F:DNA-binding transcription factor activity, RNA polymerase II-specific"/>
    <property type="evidence" value="ECO:0007669"/>
    <property type="project" value="InterPro"/>
</dbReference>
<dbReference type="GO" id="GO:0008270">
    <property type="term" value="F:zinc ion binding"/>
    <property type="evidence" value="ECO:0007669"/>
    <property type="project" value="InterPro"/>
</dbReference>
<dbReference type="InterPro" id="IPR050815">
    <property type="entry name" value="TF_fung"/>
</dbReference>
<dbReference type="Proteomes" id="UP000799750">
    <property type="component" value="Unassembled WGS sequence"/>
</dbReference>
<evidence type="ECO:0000313" key="8">
    <source>
        <dbReference type="Proteomes" id="UP000799750"/>
    </source>
</evidence>
<sequence length="644" mass="72531">MVRTAIACAWCRRSKIKCIHQGEPPCRNCLRNGRTSPGDCILSGPIHAIRRKRYRTPVLSHTPTSVETTHEEGGIDAQDATCTSNVLSPINPNGGVINTFNAASRTDILDAASKFHSKFPELSFLHLGTFDLDSEETGNVLFKAALLALCSTRPDVHAKYVKSALSKVLLEPPRLVTVQTLLILAMYEWGDGRGYDAWMTTGTAIRMMQSLEAMRGPIQPNELEEEIYNRTFWSCFIMDRLVLCGKCQPFTLPLDQMSIHLPIGDQDFAFGQCSSPRIYISHVRGDLCNTIEYSYSMLVRGFDIWARILKWIVNGGRRQPGMTVLANCPWMAGSPWKDLYDELDDWRQQQHQRMKYPEVQIAGHVSLGHGEQFAFINLVYFISILFLSREYIPFLPKPESEPEGPIDPPHLESAAPAGWWAERADQLFSSAAHITNLLHQLDDLNTSLLTPFSGFCAFSAAIMNAYVSSFPRMNYGKCIPFSKKLLDVNIQWLSRFKDVWKMGNGWLKTTIHAQNLYIKASRDHQRFQGKTRVDFEALEASIHDSSGVSPIHEDDTRIVETENHGIQGSSAGHETEAALGLQQLSHSNNDPQQSLQSPEDMYFPHEISIFNQWNQVWPLWGEQQSGPLAIGGFNLDYNLEIPGL</sequence>
<evidence type="ECO:0000256" key="2">
    <source>
        <dbReference type="ARBA" id="ARBA00022723"/>
    </source>
</evidence>
<dbReference type="GO" id="GO:0006351">
    <property type="term" value="P:DNA-templated transcription"/>
    <property type="evidence" value="ECO:0007669"/>
    <property type="project" value="InterPro"/>
</dbReference>
<keyword evidence="8" id="KW-1185">Reference proteome</keyword>
<dbReference type="Pfam" id="PF04082">
    <property type="entry name" value="Fungal_trans"/>
    <property type="match status" value="1"/>
</dbReference>
<keyword evidence="2" id="KW-0479">Metal-binding</keyword>
<dbReference type="PROSITE" id="PS50048">
    <property type="entry name" value="ZN2_CY6_FUNGAL_2"/>
    <property type="match status" value="1"/>
</dbReference>